<evidence type="ECO:0000256" key="1">
    <source>
        <dbReference type="SAM" id="MobiDB-lite"/>
    </source>
</evidence>
<dbReference type="Proteomes" id="UP001642464">
    <property type="component" value="Unassembled WGS sequence"/>
</dbReference>
<gene>
    <name evidence="2" type="ORF">SCF082_LOCUS32987</name>
</gene>
<comment type="caution">
    <text evidence="2">The sequence shown here is derived from an EMBL/GenBank/DDBJ whole genome shotgun (WGS) entry which is preliminary data.</text>
</comment>
<keyword evidence="3" id="KW-1185">Reference proteome</keyword>
<proteinExistence type="predicted"/>
<feature type="region of interest" description="Disordered" evidence="1">
    <location>
        <begin position="1"/>
        <end position="58"/>
    </location>
</feature>
<name>A0ABP0NJ77_9DINO</name>
<evidence type="ECO:0000313" key="3">
    <source>
        <dbReference type="Proteomes" id="UP001642464"/>
    </source>
</evidence>
<feature type="non-terminal residue" evidence="2">
    <location>
        <position position="1"/>
    </location>
</feature>
<evidence type="ECO:0000313" key="2">
    <source>
        <dbReference type="EMBL" id="CAK9063836.1"/>
    </source>
</evidence>
<sequence length="359" mass="39683">DADGAYEAFKAAHHGLSAEEPQEEDSQGMLQNEDLEEDLHSGEEEEEGFSTDELVEELEEQLQPTDSVEQVFLEWYSAYEKLENAAPVKKGSGLSDCSTQASLSSPAPYLEASAWDGGEWWQWLNEGQKESSGCEAKDPAKIIPTVFRKICALQLFSGARQVQKSRHARLQEDNPTPIGHWIPPGWEEQPEPAQLPVPHPKKPVEEVAEAGDQKALRSPTLTEDEMRTATTLADYFKSDDEEDPGVERLLRLQGRKMNNMLSAGCRRLLPARRTACPKESWRLLILPTRRPSLGARTIISITNQVAAAAVASVCRTERKSQYTAPPAGWRVSEASLISSAFSKGEGKTLLAMPRLACSI</sequence>
<organism evidence="2 3">
    <name type="scientific">Durusdinium trenchii</name>
    <dbReference type="NCBI Taxonomy" id="1381693"/>
    <lineage>
        <taxon>Eukaryota</taxon>
        <taxon>Sar</taxon>
        <taxon>Alveolata</taxon>
        <taxon>Dinophyceae</taxon>
        <taxon>Suessiales</taxon>
        <taxon>Symbiodiniaceae</taxon>
        <taxon>Durusdinium</taxon>
    </lineage>
</organism>
<reference evidence="2 3" key="1">
    <citation type="submission" date="2024-02" db="EMBL/GenBank/DDBJ databases">
        <authorList>
            <person name="Chen Y."/>
            <person name="Shah S."/>
            <person name="Dougan E. K."/>
            <person name="Thang M."/>
            <person name="Chan C."/>
        </authorList>
    </citation>
    <scope>NUCLEOTIDE SEQUENCE [LARGE SCALE GENOMIC DNA]</scope>
</reference>
<protein>
    <submittedName>
        <fullName evidence="2">Uncharacterized protein</fullName>
    </submittedName>
</protein>
<dbReference type="EMBL" id="CAXAMM010028947">
    <property type="protein sequence ID" value="CAK9063836.1"/>
    <property type="molecule type" value="Genomic_DNA"/>
</dbReference>
<accession>A0ABP0NJ77</accession>
<feature type="compositionally biased region" description="Acidic residues" evidence="1">
    <location>
        <begin position="33"/>
        <end position="58"/>
    </location>
</feature>